<sequence length="281" mass="32263">MIFWNFSKAVRIRVALLFCGGIRQEITFRREFGNIFSLGCRKGVESHGIIAIIEDLTNITAVTGLYPKINDHLFIKAASGDAADSEAEYRSRITEWDDESFLIEIPMQEGSGRLKRLHIGDELSVYFMSEGGIKNYFYTHVLGFKEDVIRMVRIRKPAENEIMKMQRRSFLRVSAELELAAKTIGGSRFLVHTEDVGGGGTSFWTDVNVPLELGDRLQCWLLVPYRNGSSDHASFEAEVVRMKELENGRSLAMLKFVNIQDGERQKIIRFCFERQFDFRNR</sequence>
<reference evidence="3 4" key="1">
    <citation type="journal article" date="2014" name="PLoS Genet.">
        <title>Comparative Genomic Analysis of N2-Fixing and Non-N2-Fixing Paenibacillus spp.: Organization, Evolution and Expression of the Nitrogen Fixation Genes.</title>
        <authorList>
            <person name="Xie J.B."/>
            <person name="Du Z."/>
            <person name="Bai L."/>
            <person name="Tian C."/>
            <person name="Zhang Y."/>
            <person name="Xie J.Y."/>
            <person name="Wang T."/>
            <person name="Liu X."/>
            <person name="Chen X."/>
            <person name="Cheng Q."/>
            <person name="Chen S."/>
            <person name="Li J."/>
        </authorList>
    </citation>
    <scope>NUCLEOTIDE SEQUENCE [LARGE SCALE GENOMIC DNA]</scope>
    <source>
        <strain evidence="3 4">T27</strain>
    </source>
</reference>
<name>X4ZEY9_9BACL</name>
<dbReference type="Proteomes" id="UP000019772">
    <property type="component" value="Chromosome"/>
</dbReference>
<protein>
    <submittedName>
        <fullName evidence="3">Type IV pilus assembly PilZ</fullName>
    </submittedName>
</protein>
<organism evidence="3 4">
    <name type="scientific">Paenibacillus sabinae T27</name>
    <dbReference type="NCBI Taxonomy" id="1268072"/>
    <lineage>
        <taxon>Bacteria</taxon>
        <taxon>Bacillati</taxon>
        <taxon>Bacillota</taxon>
        <taxon>Bacilli</taxon>
        <taxon>Bacillales</taxon>
        <taxon>Paenibacillaceae</taxon>
        <taxon>Paenibacillus</taxon>
    </lineage>
</organism>
<dbReference type="eggNOG" id="COG5581">
    <property type="taxonomic scope" value="Bacteria"/>
</dbReference>
<evidence type="ECO:0000313" key="3">
    <source>
        <dbReference type="EMBL" id="AHV98106.1"/>
    </source>
</evidence>
<evidence type="ECO:0000259" key="1">
    <source>
        <dbReference type="Pfam" id="PF07238"/>
    </source>
</evidence>
<dbReference type="InterPro" id="IPR009926">
    <property type="entry name" value="T3SS_YcgR_PilZN"/>
</dbReference>
<feature type="domain" description="Type III secretion system flagellar brake protein YcgR PilZN" evidence="2">
    <location>
        <begin position="68"/>
        <end position="157"/>
    </location>
</feature>
<dbReference type="Pfam" id="PF12945">
    <property type="entry name" value="PilZNR"/>
    <property type="match status" value="1"/>
</dbReference>
<dbReference type="GO" id="GO:0035438">
    <property type="term" value="F:cyclic-di-GMP binding"/>
    <property type="evidence" value="ECO:0007669"/>
    <property type="project" value="InterPro"/>
</dbReference>
<dbReference type="HOGENOM" id="CLU_086342_2_0_9"/>
<dbReference type="AlphaFoldDB" id="X4ZEY9"/>
<evidence type="ECO:0000259" key="2">
    <source>
        <dbReference type="Pfam" id="PF12945"/>
    </source>
</evidence>
<gene>
    <name evidence="3" type="ORF">PSAB_15995</name>
</gene>
<dbReference type="STRING" id="1268072.PSAB_15995"/>
<feature type="domain" description="PilZ" evidence="1">
    <location>
        <begin position="166"/>
        <end position="273"/>
    </location>
</feature>
<dbReference type="Pfam" id="PF07238">
    <property type="entry name" value="PilZ"/>
    <property type="match status" value="1"/>
</dbReference>
<accession>X4ZEY9</accession>
<dbReference type="Gene3D" id="2.40.10.220">
    <property type="entry name" value="predicted glycosyltransferase like domains"/>
    <property type="match status" value="1"/>
</dbReference>
<dbReference type="KEGG" id="psab:PSAB_15995"/>
<dbReference type="InterPro" id="IPR009875">
    <property type="entry name" value="PilZ_domain"/>
</dbReference>
<proteinExistence type="predicted"/>
<dbReference type="EMBL" id="CP004078">
    <property type="protein sequence ID" value="AHV98106.1"/>
    <property type="molecule type" value="Genomic_DNA"/>
</dbReference>
<dbReference type="PATRIC" id="fig|1268072.3.peg.3303"/>
<keyword evidence="4" id="KW-1185">Reference proteome</keyword>
<evidence type="ECO:0000313" key="4">
    <source>
        <dbReference type="Proteomes" id="UP000019772"/>
    </source>
</evidence>